<keyword evidence="3" id="KW-1185">Reference proteome</keyword>
<gene>
    <name evidence="2" type="ORF">FJTKL_05470</name>
</gene>
<feature type="compositionally biased region" description="Acidic residues" evidence="1">
    <location>
        <begin position="756"/>
        <end position="766"/>
    </location>
</feature>
<dbReference type="InterPro" id="IPR011990">
    <property type="entry name" value="TPR-like_helical_dom_sf"/>
</dbReference>
<evidence type="ECO:0008006" key="4">
    <source>
        <dbReference type="Google" id="ProtNLM"/>
    </source>
</evidence>
<feature type="region of interest" description="Disordered" evidence="1">
    <location>
        <begin position="59"/>
        <end position="122"/>
    </location>
</feature>
<organism evidence="2 3">
    <name type="scientific">Diaporthe vaccinii</name>
    <dbReference type="NCBI Taxonomy" id="105482"/>
    <lineage>
        <taxon>Eukaryota</taxon>
        <taxon>Fungi</taxon>
        <taxon>Dikarya</taxon>
        <taxon>Ascomycota</taxon>
        <taxon>Pezizomycotina</taxon>
        <taxon>Sordariomycetes</taxon>
        <taxon>Sordariomycetidae</taxon>
        <taxon>Diaporthales</taxon>
        <taxon>Diaporthaceae</taxon>
        <taxon>Diaporthe</taxon>
        <taxon>Diaporthe eres species complex</taxon>
    </lineage>
</organism>
<dbReference type="Gene3D" id="1.25.40.10">
    <property type="entry name" value="Tetratricopeptide repeat domain"/>
    <property type="match status" value="1"/>
</dbReference>
<comment type="caution">
    <text evidence="2">The sequence shown here is derived from an EMBL/GenBank/DDBJ whole genome shotgun (WGS) entry which is preliminary data.</text>
</comment>
<protein>
    <recommendedName>
        <fullName evidence="4">Pentatricopeptide repeat domain-containing protein</fullName>
    </recommendedName>
</protein>
<evidence type="ECO:0000313" key="3">
    <source>
        <dbReference type="Proteomes" id="UP001600888"/>
    </source>
</evidence>
<evidence type="ECO:0000256" key="1">
    <source>
        <dbReference type="SAM" id="MobiDB-lite"/>
    </source>
</evidence>
<feature type="compositionally biased region" description="Polar residues" evidence="1">
    <location>
        <begin position="72"/>
        <end position="85"/>
    </location>
</feature>
<dbReference type="Proteomes" id="UP001600888">
    <property type="component" value="Unassembled WGS sequence"/>
</dbReference>
<proteinExistence type="predicted"/>
<sequence>MLPTWSRAASAHVCSCRACAHATGTPMRSAAAAVNRLRKPRFGDVSAACYTTLRGSSAVPDPRYKDARPTALRTTLRGNVGSSRNGLAPLRRLSSTSASEQDAEERAPSTGQRPSAPMRPRPLGRDAIEILSSICKTDDALIRHAESRPSFEEFIRNMHKTYDPAGRLGDPAFKTMGSDFDMIAKSIHEESQPGGILHREPLTSQQFERYHGMMNKLVDSLIIQSYYDETPSDLEYARKSLESLDSAWTAMRLLRSEGYPRYNHPGLDPAAAEEGRTKLTDMLRKLFDSWDDFTRPKYQVAKICYNLLVCPVPPGIHHYNALILGFTRKGMHNLSDLVVESLLDESRLRPTPQTVACLLLHYRHKDDILGFYGVLRRMLAIDNRGLLIRRRWFEEVIQIPDLRKWAKGPEVRTSLKGNWVIEMPGRNRDIYETLVSGLLHFGRVKDAAKVFVASLKEKWGISVELFIQLLRQCLYTLDAPAADILLRGFVENARVMNALVLRANCPRKLAEHLYPLLNMGKPPSWPFSEERARLLWHSKTLATTAEERTSIRRLTVAMFIRQAENHLLRLDKIIGRLERIIHISLRPRHVMDYAQMGMSELSSVSLHNRQLAATLLKHQALLNTARELEEKTWDVLPGTTTRLYRRVVLALEFAIPRPTTPGVWERFKHEEEITLLATQWMRHRLSKMHGLRREVQRTALDVELRLMIARRLQGATRRILFSYGVTSLKSPGCNFTRWELVPPLDDEINVEEVTTDAQPEEADSEEVLPAWAPGPVVSAA</sequence>
<accession>A0ABR4FG21</accession>
<reference evidence="2 3" key="1">
    <citation type="submission" date="2024-03" db="EMBL/GenBank/DDBJ databases">
        <title>A high-quality draft genome sequence of Diaporthe vaccinii, a causative agent of upright dieback and viscid rot disease in cranberry plants.</title>
        <authorList>
            <person name="Sarrasin M."/>
            <person name="Lang B.F."/>
            <person name="Burger G."/>
        </authorList>
    </citation>
    <scope>NUCLEOTIDE SEQUENCE [LARGE SCALE GENOMIC DNA]</scope>
    <source>
        <strain evidence="2 3">IS7</strain>
    </source>
</reference>
<dbReference type="EMBL" id="JBAWTH010000001">
    <property type="protein sequence ID" value="KAL2293618.1"/>
    <property type="molecule type" value="Genomic_DNA"/>
</dbReference>
<evidence type="ECO:0000313" key="2">
    <source>
        <dbReference type="EMBL" id="KAL2293618.1"/>
    </source>
</evidence>
<feature type="region of interest" description="Disordered" evidence="1">
    <location>
        <begin position="756"/>
        <end position="780"/>
    </location>
</feature>
<name>A0ABR4FG21_9PEZI</name>